<keyword evidence="9" id="KW-0028">Amino-acid biosynthesis</keyword>
<dbReference type="InterPro" id="IPR015422">
    <property type="entry name" value="PyrdxlP-dep_Trfase_small"/>
</dbReference>
<organism evidence="11 12">
    <name type="scientific">Nitrincola iocasae</name>
    <dbReference type="NCBI Taxonomy" id="2614693"/>
    <lineage>
        <taxon>Bacteria</taxon>
        <taxon>Pseudomonadati</taxon>
        <taxon>Pseudomonadota</taxon>
        <taxon>Gammaproteobacteria</taxon>
        <taxon>Oceanospirillales</taxon>
        <taxon>Oceanospirillaceae</taxon>
        <taxon>Nitrincola</taxon>
    </lineage>
</organism>
<evidence type="ECO:0000256" key="3">
    <source>
        <dbReference type="ARBA" id="ARBA00007970"/>
    </source>
</evidence>
<dbReference type="GO" id="GO:0004400">
    <property type="term" value="F:histidinol-phosphate transaminase activity"/>
    <property type="evidence" value="ECO:0007669"/>
    <property type="project" value="UniProtKB-UniRule"/>
</dbReference>
<dbReference type="InterPro" id="IPR004839">
    <property type="entry name" value="Aminotransferase_I/II_large"/>
</dbReference>
<keyword evidence="7 9" id="KW-0663">Pyridoxal phosphate</keyword>
<dbReference type="Gene3D" id="3.90.1150.10">
    <property type="entry name" value="Aspartate Aminotransferase, domain 1"/>
    <property type="match status" value="1"/>
</dbReference>
<keyword evidence="6 9" id="KW-0808">Transferase</keyword>
<dbReference type="KEGG" id="nik:F5I99_06725"/>
<gene>
    <name evidence="9" type="primary">hisC</name>
    <name evidence="11" type="ORF">F5I99_06725</name>
</gene>
<dbReference type="EMBL" id="CP044222">
    <property type="protein sequence ID" value="QEW06214.1"/>
    <property type="molecule type" value="Genomic_DNA"/>
</dbReference>
<evidence type="ECO:0000256" key="8">
    <source>
        <dbReference type="ARBA" id="ARBA00047481"/>
    </source>
</evidence>
<keyword evidence="5 9" id="KW-0032">Aminotransferase</keyword>
<dbReference type="PANTHER" id="PTHR43643:SF3">
    <property type="entry name" value="HISTIDINOL-PHOSPHATE AMINOTRANSFERASE"/>
    <property type="match status" value="1"/>
</dbReference>
<dbReference type="GO" id="GO:0030170">
    <property type="term" value="F:pyridoxal phosphate binding"/>
    <property type="evidence" value="ECO:0007669"/>
    <property type="project" value="InterPro"/>
</dbReference>
<keyword evidence="9" id="KW-0368">Histidine biosynthesis</keyword>
<dbReference type="SUPFAM" id="SSF53383">
    <property type="entry name" value="PLP-dependent transferases"/>
    <property type="match status" value="1"/>
</dbReference>
<evidence type="ECO:0000256" key="2">
    <source>
        <dbReference type="ARBA" id="ARBA00005011"/>
    </source>
</evidence>
<protein>
    <recommendedName>
        <fullName evidence="9">Histidinol-phosphate aminotransferase</fullName>
        <ecNumber evidence="9">2.6.1.9</ecNumber>
    </recommendedName>
    <alternativeName>
        <fullName evidence="9">Imidazole acetol-phosphate transaminase</fullName>
    </alternativeName>
</protein>
<comment type="similarity">
    <text evidence="3 9">Belongs to the class-II pyridoxal-phosphate-dependent aminotransferase family. Histidinol-phosphate aminotransferase subfamily.</text>
</comment>
<dbReference type="AlphaFoldDB" id="A0A5J6LC06"/>
<accession>A0A5J6LC06</accession>
<dbReference type="GO" id="GO:0000105">
    <property type="term" value="P:L-histidine biosynthetic process"/>
    <property type="evidence" value="ECO:0007669"/>
    <property type="project" value="UniProtKB-UniRule"/>
</dbReference>
<dbReference type="NCBIfam" id="TIGR01141">
    <property type="entry name" value="hisC"/>
    <property type="match status" value="1"/>
</dbReference>
<comment type="catalytic activity">
    <reaction evidence="8 9">
        <text>L-histidinol phosphate + 2-oxoglutarate = 3-(imidazol-4-yl)-2-oxopropyl phosphate + L-glutamate</text>
        <dbReference type="Rhea" id="RHEA:23744"/>
        <dbReference type="ChEBI" id="CHEBI:16810"/>
        <dbReference type="ChEBI" id="CHEBI:29985"/>
        <dbReference type="ChEBI" id="CHEBI:57766"/>
        <dbReference type="ChEBI" id="CHEBI:57980"/>
        <dbReference type="EC" id="2.6.1.9"/>
    </reaction>
</comment>
<proteinExistence type="inferred from homology"/>
<dbReference type="InterPro" id="IPR005861">
    <property type="entry name" value="HisP_aminotrans"/>
</dbReference>
<evidence type="ECO:0000313" key="12">
    <source>
        <dbReference type="Proteomes" id="UP000325606"/>
    </source>
</evidence>
<evidence type="ECO:0000256" key="5">
    <source>
        <dbReference type="ARBA" id="ARBA00022576"/>
    </source>
</evidence>
<dbReference type="CDD" id="cd00609">
    <property type="entry name" value="AAT_like"/>
    <property type="match status" value="1"/>
</dbReference>
<comment type="cofactor">
    <cofactor evidence="1 9">
        <name>pyridoxal 5'-phosphate</name>
        <dbReference type="ChEBI" id="CHEBI:597326"/>
    </cofactor>
</comment>
<dbReference type="Proteomes" id="UP000325606">
    <property type="component" value="Chromosome"/>
</dbReference>
<dbReference type="Pfam" id="PF00155">
    <property type="entry name" value="Aminotran_1_2"/>
    <property type="match status" value="1"/>
</dbReference>
<evidence type="ECO:0000313" key="11">
    <source>
        <dbReference type="EMBL" id="QEW06214.1"/>
    </source>
</evidence>
<evidence type="ECO:0000256" key="1">
    <source>
        <dbReference type="ARBA" id="ARBA00001933"/>
    </source>
</evidence>
<feature type="domain" description="Aminotransferase class I/classII large" evidence="10">
    <location>
        <begin position="25"/>
        <end position="347"/>
    </location>
</feature>
<keyword evidence="12" id="KW-1185">Reference proteome</keyword>
<name>A0A5J6LC06_9GAMM</name>
<dbReference type="Gene3D" id="3.40.640.10">
    <property type="entry name" value="Type I PLP-dependent aspartate aminotransferase-like (Major domain)"/>
    <property type="match status" value="1"/>
</dbReference>
<dbReference type="PROSITE" id="PS00599">
    <property type="entry name" value="AA_TRANSFER_CLASS_2"/>
    <property type="match status" value="1"/>
</dbReference>
<comment type="pathway">
    <text evidence="2 9">Amino-acid biosynthesis; L-histidine biosynthesis; L-histidine from 5-phospho-alpha-D-ribose 1-diphosphate: step 7/9.</text>
</comment>
<dbReference type="InterPro" id="IPR015424">
    <property type="entry name" value="PyrdxlP-dep_Trfase"/>
</dbReference>
<comment type="subunit">
    <text evidence="4 9">Homodimer.</text>
</comment>
<dbReference type="RefSeq" id="WP_151054333.1">
    <property type="nucleotide sequence ID" value="NZ_CP044222.1"/>
</dbReference>
<evidence type="ECO:0000256" key="7">
    <source>
        <dbReference type="ARBA" id="ARBA00022898"/>
    </source>
</evidence>
<dbReference type="PANTHER" id="PTHR43643">
    <property type="entry name" value="HISTIDINOL-PHOSPHATE AMINOTRANSFERASE 2"/>
    <property type="match status" value="1"/>
</dbReference>
<dbReference type="InterPro" id="IPR001917">
    <property type="entry name" value="Aminotrans_II_pyridoxalP_BS"/>
</dbReference>
<evidence type="ECO:0000259" key="10">
    <source>
        <dbReference type="Pfam" id="PF00155"/>
    </source>
</evidence>
<evidence type="ECO:0000256" key="6">
    <source>
        <dbReference type="ARBA" id="ARBA00022679"/>
    </source>
</evidence>
<feature type="modified residue" description="N6-(pyridoxal phosphate)lysine" evidence="9">
    <location>
        <position position="210"/>
    </location>
</feature>
<dbReference type="HAMAP" id="MF_01023">
    <property type="entry name" value="HisC_aminotrans_2"/>
    <property type="match status" value="1"/>
</dbReference>
<dbReference type="UniPathway" id="UPA00031">
    <property type="reaction ID" value="UER00012"/>
</dbReference>
<dbReference type="InterPro" id="IPR015421">
    <property type="entry name" value="PyrdxlP-dep_Trfase_major"/>
</dbReference>
<dbReference type="EC" id="2.6.1.9" evidence="9"/>
<sequence>MSKFWSPAIRSLVPYTPGEQPKVLDLIKLNTNENPYPPAPGVTQVLRDFPTDRLRLYPDPDSSKLKTALAEYHGLDNSQIFLGNGSDEVLALAFMAFFRHNKPLLMPETTYSFYEVYCDLLQIEAKKIPLDSEFRINLADYDQENGGIIFANPNAPTGIALPINRIEQLLQRHPDSLVLVDEAYVDFGAETAIGLIARYPNLLVTHTFSKARSLAGMRIGAAFGHPDLIAGLERVKNSFNSYPLDMLAVETATASIADDAYFKDICQRIMHTREHTTAALTGKGFKVLPSATNFIFVTHPQRDALEMMQALRAEKILVRHFTRPGINQFLRISIGTDAEMAQLIDKL</sequence>
<reference evidence="11 12" key="1">
    <citation type="submission" date="2019-09" db="EMBL/GenBank/DDBJ databases">
        <title>Nitrincola iocasae sp. nov., a bacterium isolated from the sediment collected at a cold seep field in South China Sea.</title>
        <authorList>
            <person name="Zhang H."/>
            <person name="Wang H."/>
            <person name="Li C."/>
        </authorList>
    </citation>
    <scope>NUCLEOTIDE SEQUENCE [LARGE SCALE GENOMIC DNA]</scope>
    <source>
        <strain evidence="11 12">KXZD1103</strain>
    </source>
</reference>
<evidence type="ECO:0000256" key="4">
    <source>
        <dbReference type="ARBA" id="ARBA00011738"/>
    </source>
</evidence>
<evidence type="ECO:0000256" key="9">
    <source>
        <dbReference type="HAMAP-Rule" id="MF_01023"/>
    </source>
</evidence>
<dbReference type="InterPro" id="IPR050106">
    <property type="entry name" value="HistidinolP_aminotransfase"/>
</dbReference>